<sequence length="515" mass="57312">MNQYTLWCIIYTSFGAFFYGYDSGLTTSIIAYPEFIGYFDFNATTLGALGSVYYAGIFLGAMSNAWLPDKFGRRRVVQAACVICLLGAGMQTGAPNLGVLLGGRAIGGVANGLVWSLCPLYASEISPPHVRGRVGGLYNVNINASYALSEWMGVGFSYITGGDLKWRIFLGLQILPPLVMLVGAIWMPESPRWLISKDRHDEALVILQKLHGDSVQAPGPKALRGLEDDVAGSGVPFYQREFNQIKSQIQYEQRNPQLGIVAIMSRPTYRRRLYIIMFFFMFQMLTAIIPLQNYQVLLYQALGFDGRMPLILVGVWGTTALIVGIVGMYFFDRLGRRKSFFISISIILLGSVLLAIFWARFELSGNTSRPLGILAMLSMFVFLCGYGWIMNAFGYTYAPEILPMEIRATGMALGYGGKTALTIMLVQVTPIAIRDISWRYFMIFIFMDVIFLVGFYFFFPETANVPLEEVAAIFGDRVVVTLDGDMKLAEESTKETEPDVPATVKDGADHIENKQ</sequence>
<feature type="transmembrane region" description="Helical" evidence="8">
    <location>
        <begin position="41"/>
        <end position="64"/>
    </location>
</feature>
<keyword evidence="6 8" id="KW-0472">Membrane</keyword>
<evidence type="ECO:0000256" key="2">
    <source>
        <dbReference type="ARBA" id="ARBA00010992"/>
    </source>
</evidence>
<comment type="caution">
    <text evidence="10">The sequence shown here is derived from an EMBL/GenBank/DDBJ whole genome shotgun (WGS) entry which is preliminary data.</text>
</comment>
<dbReference type="SUPFAM" id="SSF103473">
    <property type="entry name" value="MFS general substrate transporter"/>
    <property type="match status" value="1"/>
</dbReference>
<proteinExistence type="inferred from homology"/>
<evidence type="ECO:0000256" key="3">
    <source>
        <dbReference type="ARBA" id="ARBA00022448"/>
    </source>
</evidence>
<dbReference type="InterPro" id="IPR005829">
    <property type="entry name" value="Sugar_transporter_CS"/>
</dbReference>
<keyword evidence="4 8" id="KW-0812">Transmembrane</keyword>
<dbReference type="Gene3D" id="1.20.1250.20">
    <property type="entry name" value="MFS general substrate transporter like domains"/>
    <property type="match status" value="1"/>
</dbReference>
<name>A0A438MQD4_EXOME</name>
<evidence type="ECO:0000256" key="6">
    <source>
        <dbReference type="ARBA" id="ARBA00023136"/>
    </source>
</evidence>
<evidence type="ECO:0000259" key="9">
    <source>
        <dbReference type="PROSITE" id="PS50850"/>
    </source>
</evidence>
<feature type="compositionally biased region" description="Basic and acidic residues" evidence="7">
    <location>
        <begin position="506"/>
        <end position="515"/>
    </location>
</feature>
<accession>A0A438MQD4</accession>
<dbReference type="PANTHER" id="PTHR48022:SF11">
    <property type="entry name" value="MONOSACCHARIDE TRANSPORTER (HXT8), PUTATIVE (AFU_ORTHOLOGUE AFUA_2G08120)-RELATED"/>
    <property type="match status" value="1"/>
</dbReference>
<feature type="transmembrane region" description="Helical" evidence="8">
    <location>
        <begin position="439"/>
        <end position="459"/>
    </location>
</feature>
<dbReference type="InterPro" id="IPR003663">
    <property type="entry name" value="Sugar/inositol_transpt"/>
</dbReference>
<protein>
    <recommendedName>
        <fullName evidence="9">Major facilitator superfamily (MFS) profile domain-containing protein</fullName>
    </recommendedName>
</protein>
<evidence type="ECO:0000256" key="7">
    <source>
        <dbReference type="SAM" id="MobiDB-lite"/>
    </source>
</evidence>
<organism evidence="10 11">
    <name type="scientific">Exophiala mesophila</name>
    <name type="common">Black yeast-like fungus</name>
    <dbReference type="NCBI Taxonomy" id="212818"/>
    <lineage>
        <taxon>Eukaryota</taxon>
        <taxon>Fungi</taxon>
        <taxon>Dikarya</taxon>
        <taxon>Ascomycota</taxon>
        <taxon>Pezizomycotina</taxon>
        <taxon>Eurotiomycetes</taxon>
        <taxon>Chaetothyriomycetidae</taxon>
        <taxon>Chaetothyriales</taxon>
        <taxon>Herpotrichiellaceae</taxon>
        <taxon>Exophiala</taxon>
    </lineage>
</organism>
<evidence type="ECO:0000313" key="10">
    <source>
        <dbReference type="EMBL" id="RVX65839.1"/>
    </source>
</evidence>
<feature type="transmembrane region" description="Helical" evidence="8">
    <location>
        <begin position="5"/>
        <end position="21"/>
    </location>
</feature>
<dbReference type="InterPro" id="IPR005828">
    <property type="entry name" value="MFS_sugar_transport-like"/>
</dbReference>
<feature type="transmembrane region" description="Helical" evidence="8">
    <location>
        <begin position="273"/>
        <end position="291"/>
    </location>
</feature>
<feature type="transmembrane region" description="Helical" evidence="8">
    <location>
        <begin position="76"/>
        <end position="94"/>
    </location>
</feature>
<dbReference type="PROSITE" id="PS00217">
    <property type="entry name" value="SUGAR_TRANSPORT_2"/>
    <property type="match status" value="1"/>
</dbReference>
<dbReference type="PRINTS" id="PR00171">
    <property type="entry name" value="SUGRTRNSPORT"/>
</dbReference>
<dbReference type="OrthoDB" id="6133115at2759"/>
<dbReference type="InterPro" id="IPR036259">
    <property type="entry name" value="MFS_trans_sf"/>
</dbReference>
<evidence type="ECO:0000256" key="8">
    <source>
        <dbReference type="SAM" id="Phobius"/>
    </source>
</evidence>
<evidence type="ECO:0000313" key="11">
    <source>
        <dbReference type="Proteomes" id="UP000288859"/>
    </source>
</evidence>
<dbReference type="EMBL" id="NAJM01000077">
    <property type="protein sequence ID" value="RVX65839.1"/>
    <property type="molecule type" value="Genomic_DNA"/>
</dbReference>
<evidence type="ECO:0000256" key="5">
    <source>
        <dbReference type="ARBA" id="ARBA00022989"/>
    </source>
</evidence>
<feature type="domain" description="Major facilitator superfamily (MFS) profile" evidence="9">
    <location>
        <begin position="8"/>
        <end position="463"/>
    </location>
</feature>
<reference evidence="10 11" key="1">
    <citation type="submission" date="2017-03" db="EMBL/GenBank/DDBJ databases">
        <title>Genomes of endolithic fungi from Antarctica.</title>
        <authorList>
            <person name="Coleine C."/>
            <person name="Masonjones S."/>
            <person name="Stajich J.E."/>
        </authorList>
    </citation>
    <scope>NUCLEOTIDE SEQUENCE [LARGE SCALE GENOMIC DNA]</scope>
    <source>
        <strain evidence="10 11">CCFEE 6314</strain>
    </source>
</reference>
<dbReference type="AlphaFoldDB" id="A0A438MQD4"/>
<dbReference type="PROSITE" id="PS50850">
    <property type="entry name" value="MFS"/>
    <property type="match status" value="1"/>
</dbReference>
<dbReference type="GO" id="GO:0016020">
    <property type="term" value="C:membrane"/>
    <property type="evidence" value="ECO:0007669"/>
    <property type="project" value="UniProtKB-SubCell"/>
</dbReference>
<keyword evidence="5 8" id="KW-1133">Transmembrane helix</keyword>
<dbReference type="Pfam" id="PF00083">
    <property type="entry name" value="Sugar_tr"/>
    <property type="match status" value="1"/>
</dbReference>
<gene>
    <name evidence="10" type="ORF">B0A52_10296</name>
</gene>
<comment type="subcellular location">
    <subcellularLocation>
        <location evidence="1">Membrane</location>
        <topology evidence="1">Multi-pass membrane protein</topology>
    </subcellularLocation>
</comment>
<dbReference type="InterPro" id="IPR050360">
    <property type="entry name" value="MFS_Sugar_Transporters"/>
</dbReference>
<comment type="similarity">
    <text evidence="2">Belongs to the major facilitator superfamily. Sugar transporter (TC 2.A.1.1) family.</text>
</comment>
<feature type="transmembrane region" description="Helical" evidence="8">
    <location>
        <begin position="166"/>
        <end position="187"/>
    </location>
</feature>
<feature type="transmembrane region" description="Helical" evidence="8">
    <location>
        <begin position="340"/>
        <end position="361"/>
    </location>
</feature>
<dbReference type="PANTHER" id="PTHR48022">
    <property type="entry name" value="PLASTIDIC GLUCOSE TRANSPORTER 4"/>
    <property type="match status" value="1"/>
</dbReference>
<keyword evidence="3" id="KW-0813">Transport</keyword>
<dbReference type="VEuPathDB" id="FungiDB:PV10_02938"/>
<feature type="transmembrane region" description="Helical" evidence="8">
    <location>
        <begin position="373"/>
        <end position="398"/>
    </location>
</feature>
<dbReference type="Proteomes" id="UP000288859">
    <property type="component" value="Unassembled WGS sequence"/>
</dbReference>
<feature type="region of interest" description="Disordered" evidence="7">
    <location>
        <begin position="490"/>
        <end position="515"/>
    </location>
</feature>
<dbReference type="InterPro" id="IPR020846">
    <property type="entry name" value="MFS_dom"/>
</dbReference>
<feature type="transmembrane region" description="Helical" evidence="8">
    <location>
        <begin position="311"/>
        <end position="331"/>
    </location>
</feature>
<feature type="transmembrane region" description="Helical" evidence="8">
    <location>
        <begin position="410"/>
        <end position="433"/>
    </location>
</feature>
<dbReference type="GO" id="GO:0005351">
    <property type="term" value="F:carbohydrate:proton symporter activity"/>
    <property type="evidence" value="ECO:0007669"/>
    <property type="project" value="TreeGrafter"/>
</dbReference>
<evidence type="ECO:0000256" key="4">
    <source>
        <dbReference type="ARBA" id="ARBA00022692"/>
    </source>
</evidence>
<evidence type="ECO:0000256" key="1">
    <source>
        <dbReference type="ARBA" id="ARBA00004141"/>
    </source>
</evidence>